<feature type="transmembrane region" description="Helical" evidence="2">
    <location>
        <begin position="515"/>
        <end position="535"/>
    </location>
</feature>
<dbReference type="SUPFAM" id="SSF141072">
    <property type="entry name" value="CalX-like"/>
    <property type="match status" value="1"/>
</dbReference>
<dbReference type="AlphaFoldDB" id="A0A3M7SDG3"/>
<dbReference type="EMBL" id="REGN01001592">
    <property type="protein sequence ID" value="RNA33725.1"/>
    <property type="molecule type" value="Genomic_DNA"/>
</dbReference>
<evidence type="ECO:0000313" key="3">
    <source>
        <dbReference type="EMBL" id="RNA33725.1"/>
    </source>
</evidence>
<evidence type="ECO:0000256" key="1">
    <source>
        <dbReference type="ARBA" id="ARBA00023065"/>
    </source>
</evidence>
<keyword evidence="2" id="KW-1133">Transmembrane helix</keyword>
<name>A0A3M7SDG3_BRAPC</name>
<keyword evidence="1" id="KW-0813">Transport</keyword>
<protein>
    <submittedName>
        <fullName evidence="3">Sodium calcium exchanger 3-like</fullName>
    </submittedName>
</protein>
<dbReference type="GO" id="GO:0030001">
    <property type="term" value="P:metal ion transport"/>
    <property type="evidence" value="ECO:0007669"/>
    <property type="project" value="TreeGrafter"/>
</dbReference>
<dbReference type="STRING" id="10195.A0A3M7SDG3"/>
<dbReference type="Gene3D" id="2.60.40.2030">
    <property type="match status" value="1"/>
</dbReference>
<dbReference type="PANTHER" id="PTHR11878">
    <property type="entry name" value="SODIUM/CALCIUM EXCHANGER"/>
    <property type="match status" value="1"/>
</dbReference>
<dbReference type="InterPro" id="IPR051171">
    <property type="entry name" value="CaCA"/>
</dbReference>
<keyword evidence="2" id="KW-0472">Membrane</keyword>
<organism evidence="3 4">
    <name type="scientific">Brachionus plicatilis</name>
    <name type="common">Marine rotifer</name>
    <name type="synonym">Brachionus muelleri</name>
    <dbReference type="NCBI Taxonomy" id="10195"/>
    <lineage>
        <taxon>Eukaryota</taxon>
        <taxon>Metazoa</taxon>
        <taxon>Spiralia</taxon>
        <taxon>Gnathifera</taxon>
        <taxon>Rotifera</taxon>
        <taxon>Eurotatoria</taxon>
        <taxon>Monogononta</taxon>
        <taxon>Pseudotrocha</taxon>
        <taxon>Ploima</taxon>
        <taxon>Brachionidae</taxon>
        <taxon>Brachionus</taxon>
    </lineage>
</organism>
<keyword evidence="1" id="KW-0406">Ion transport</keyword>
<dbReference type="InterPro" id="IPR038081">
    <property type="entry name" value="CalX-like_sf"/>
</dbReference>
<feature type="transmembrane region" description="Helical" evidence="2">
    <location>
        <begin position="481"/>
        <end position="503"/>
    </location>
</feature>
<dbReference type="PANTHER" id="PTHR11878:SF65">
    <property type="entry name" value="NA_CA-EXCHANGE PROTEIN, ISOFORM G"/>
    <property type="match status" value="1"/>
</dbReference>
<dbReference type="Proteomes" id="UP000276133">
    <property type="component" value="Unassembled WGS sequence"/>
</dbReference>
<proteinExistence type="predicted"/>
<comment type="caution">
    <text evidence="3">The sequence shown here is derived from an EMBL/GenBank/DDBJ whole genome shotgun (WGS) entry which is preliminary data.</text>
</comment>
<keyword evidence="4" id="KW-1185">Reference proteome</keyword>
<keyword evidence="2" id="KW-0812">Transmembrane</keyword>
<dbReference type="GO" id="GO:0016020">
    <property type="term" value="C:membrane"/>
    <property type="evidence" value="ECO:0007669"/>
    <property type="project" value="TreeGrafter"/>
</dbReference>
<evidence type="ECO:0000313" key="4">
    <source>
        <dbReference type="Proteomes" id="UP000276133"/>
    </source>
</evidence>
<feature type="transmembrane region" description="Helical" evidence="2">
    <location>
        <begin position="458"/>
        <end position="475"/>
    </location>
</feature>
<accession>A0A3M7SDG3</accession>
<sequence>MLDSIQRLIFESIDLNFSYESAEKIIKAINKLNANANLFTEAQKLKMIAHYSNLLKNHPFTFYKIKAIQMLTGSSVGSFAIKNELKIYLKENNELFGINDNEHGLDLAKNCFSSECQTDSSVIVEFSACVMAVNPAENYFLVTITRSRNIEIQVYFMLRTSNGSLHSFKHYKPLNNLIFKFEASEFEKKIPIYWIPNSNYKNGDQFYLHLDIHQESSKIARLGPVPNCIISTITNESSSAEIEFLDVMYLLDSFNESLVVKLVRNFRTSGSIAIGFRIFINDIEIDFLNFAFFEVQFLNGEKEKLVKIGGKSLPEIASGKFSLKIFIKKSDFDCRIGQRNEAIIFVQINKEIGFTKTNLLSENKRKKNKKKQNLILIAENYLKKFDRERKLNKILDAIKAENSIDAKKLSLMDQFVQALSVNNGDLNNSNFNDYFLHLIFLPWKILFSFVPPVDILNGWLTLLISTLISSILIRSIVHESILFGCLIGVDSTTTFFILIPLALGIPAKDYENSYLIMLARISVSVLFGLGFPWSLVAVFSKIKVIPTFTSFSVKITKNIVTLMRLSTIFFFWLSKPYLEQIFRWRQTIFKGIRGEKRRSAKQFTRISQREHFLSNRVVDNWNLLDDLHAFSHQDIDLIYTKSQELNTRQNTSNTIMKEHKV</sequence>
<evidence type="ECO:0000256" key="2">
    <source>
        <dbReference type="SAM" id="Phobius"/>
    </source>
</evidence>
<reference evidence="3 4" key="1">
    <citation type="journal article" date="2018" name="Sci. Rep.">
        <title>Genomic signatures of local adaptation to the degree of environmental predictability in rotifers.</title>
        <authorList>
            <person name="Franch-Gras L."/>
            <person name="Hahn C."/>
            <person name="Garcia-Roger E.M."/>
            <person name="Carmona M.J."/>
            <person name="Serra M."/>
            <person name="Gomez A."/>
        </authorList>
    </citation>
    <scope>NUCLEOTIDE SEQUENCE [LARGE SCALE GENOMIC DNA]</scope>
    <source>
        <strain evidence="3">HYR1</strain>
    </source>
</reference>
<gene>
    <name evidence="3" type="ORF">BpHYR1_013472</name>
</gene>